<accession>A0A1N6H8Z5</accession>
<evidence type="ECO:0000313" key="2">
    <source>
        <dbReference type="EMBL" id="SIO16220.1"/>
    </source>
</evidence>
<gene>
    <name evidence="2" type="ORF">SAMN05444165_1234</name>
</gene>
<keyword evidence="1" id="KW-0812">Transmembrane</keyword>
<name>A0A1N6H8Z5_9BURK</name>
<keyword evidence="1" id="KW-1133">Transmembrane helix</keyword>
<sequence>MKSRVSTGAGVGDWIEVIIGVLILNFVLFIASCLLELLSINKESRRLDELLEGQRRAAGLESRKPSDPSSRWRR</sequence>
<proteinExistence type="predicted"/>
<feature type="transmembrane region" description="Helical" evidence="1">
    <location>
        <begin position="14"/>
        <end position="38"/>
    </location>
</feature>
<reference evidence="2 3" key="1">
    <citation type="submission" date="2016-11" db="EMBL/GenBank/DDBJ databases">
        <authorList>
            <person name="Jaros S."/>
            <person name="Januszkiewicz K."/>
            <person name="Wedrychowicz H."/>
        </authorList>
    </citation>
    <scope>NUCLEOTIDE SEQUENCE [LARGE SCALE GENOMIC DNA]</scope>
    <source>
        <strain evidence="2 3">GAS95</strain>
    </source>
</reference>
<dbReference type="AlphaFoldDB" id="A0A1N6H8Z5"/>
<dbReference type="Proteomes" id="UP000185151">
    <property type="component" value="Unassembled WGS sequence"/>
</dbReference>
<organism evidence="2 3">
    <name type="scientific">Paraburkholderia phenazinium</name>
    <dbReference type="NCBI Taxonomy" id="60549"/>
    <lineage>
        <taxon>Bacteria</taxon>
        <taxon>Pseudomonadati</taxon>
        <taxon>Pseudomonadota</taxon>
        <taxon>Betaproteobacteria</taxon>
        <taxon>Burkholderiales</taxon>
        <taxon>Burkholderiaceae</taxon>
        <taxon>Paraburkholderia</taxon>
    </lineage>
</organism>
<protein>
    <submittedName>
        <fullName evidence="2">Uncharacterized protein</fullName>
    </submittedName>
</protein>
<evidence type="ECO:0000256" key="1">
    <source>
        <dbReference type="SAM" id="Phobius"/>
    </source>
</evidence>
<dbReference type="EMBL" id="FSRU01000001">
    <property type="protein sequence ID" value="SIO16220.1"/>
    <property type="molecule type" value="Genomic_DNA"/>
</dbReference>
<evidence type="ECO:0000313" key="3">
    <source>
        <dbReference type="Proteomes" id="UP000185151"/>
    </source>
</evidence>
<keyword evidence="1" id="KW-0472">Membrane</keyword>
<keyword evidence="3" id="KW-1185">Reference proteome</keyword>
<dbReference type="PROSITE" id="PS51257">
    <property type="entry name" value="PROKAR_LIPOPROTEIN"/>
    <property type="match status" value="1"/>
</dbReference>